<dbReference type="Pfam" id="PF11974">
    <property type="entry name" value="bMG3"/>
    <property type="match status" value="1"/>
</dbReference>
<evidence type="ECO:0000256" key="1">
    <source>
        <dbReference type="ARBA" id="ARBA00010556"/>
    </source>
</evidence>
<dbReference type="InterPro" id="IPR002890">
    <property type="entry name" value="MG2"/>
</dbReference>
<dbReference type="InterPro" id="IPR021868">
    <property type="entry name" value="Alpha_2_Macroglob_MG3"/>
</dbReference>
<dbReference type="SMART" id="SM01359">
    <property type="entry name" value="A2M_N_2"/>
    <property type="match status" value="1"/>
</dbReference>
<dbReference type="PANTHER" id="PTHR40094:SF1">
    <property type="entry name" value="UBIQUITIN DOMAIN-CONTAINING PROTEIN"/>
    <property type="match status" value="1"/>
</dbReference>
<dbReference type="Pfam" id="PF07703">
    <property type="entry name" value="A2M_BRD"/>
    <property type="match status" value="1"/>
</dbReference>
<keyword evidence="6" id="KW-1185">Reference proteome</keyword>
<reference evidence="5 6" key="1">
    <citation type="submission" date="2024-09" db="EMBL/GenBank/DDBJ databases">
        <authorList>
            <person name="Sun Q."/>
            <person name="Mori K."/>
        </authorList>
    </citation>
    <scope>NUCLEOTIDE SEQUENCE [LARGE SCALE GENOMIC DNA]</scope>
    <source>
        <strain evidence="5 6">NCAIM B.02336</strain>
    </source>
</reference>
<dbReference type="Pfam" id="PF01835">
    <property type="entry name" value="MG2"/>
    <property type="match status" value="1"/>
</dbReference>
<evidence type="ECO:0000313" key="6">
    <source>
        <dbReference type="Proteomes" id="UP001589834"/>
    </source>
</evidence>
<dbReference type="InterPro" id="IPR011625">
    <property type="entry name" value="A2M_N_BRD"/>
</dbReference>
<comment type="similarity">
    <text evidence="1">Belongs to the protease inhibitor I39 (alpha-2-macroglobulin) family. Bacterial alpha-2-macroglobulin subfamily.</text>
</comment>
<dbReference type="InterPro" id="IPR041246">
    <property type="entry name" value="Bact_MG10"/>
</dbReference>
<dbReference type="Proteomes" id="UP001589834">
    <property type="component" value="Unassembled WGS sequence"/>
</dbReference>
<organism evidence="5 6">
    <name type="scientific">Ottowia pentelensis</name>
    <dbReference type="NCBI Taxonomy" id="511108"/>
    <lineage>
        <taxon>Bacteria</taxon>
        <taxon>Pseudomonadati</taxon>
        <taxon>Pseudomonadota</taxon>
        <taxon>Betaproteobacteria</taxon>
        <taxon>Burkholderiales</taxon>
        <taxon>Comamonadaceae</taxon>
        <taxon>Ottowia</taxon>
    </lineage>
</organism>
<evidence type="ECO:0000259" key="3">
    <source>
        <dbReference type="SMART" id="SM01359"/>
    </source>
</evidence>
<gene>
    <name evidence="5" type="ORF">ACFFGG_14980</name>
</gene>
<feature type="signal peptide" evidence="2">
    <location>
        <begin position="1"/>
        <end position="34"/>
    </location>
</feature>
<dbReference type="InterPro" id="IPR001599">
    <property type="entry name" value="Macroglobln_a2"/>
</dbReference>
<protein>
    <submittedName>
        <fullName evidence="5">Alpha-2-macroglobulin</fullName>
    </submittedName>
</protein>
<keyword evidence="2" id="KW-0732">Signal</keyword>
<feature type="domain" description="Alpha-2-macroglobulin" evidence="4">
    <location>
        <begin position="1277"/>
        <end position="1367"/>
    </location>
</feature>
<accession>A0ABV6PVH4</accession>
<evidence type="ECO:0000256" key="2">
    <source>
        <dbReference type="SAM" id="SignalP"/>
    </source>
</evidence>
<dbReference type="Pfam" id="PF00207">
    <property type="entry name" value="A2M"/>
    <property type="match status" value="1"/>
</dbReference>
<dbReference type="Gene3D" id="2.60.40.1930">
    <property type="match status" value="1"/>
</dbReference>
<sequence>MSFLSPARTARAPRPDLRVTLALLLGLASAQAQALTITALSPQGEVARVRQVSVKFDHDAVRFGDAQAAAPLAVRCDDASAARGQGHWVGARQWVYDFAADLPPGVRCELSVVPGFKSPSGAALAGASSYRFNTGGPFVQRIWPESYQPIEEEQTFVLRLNGAATAESAQAHIACVADGLGERVPVRLIEGEPRAAILKALDLDKAAQAAPQRYLTLACNRRLTPATRVQLVYGAGVATPSGVANRVERRFAFTVREPFTANTSCERENAQAACMPIRPIELTFSAPVARKLLGGVRLHTDKAEFAPKEAEGGAGDDLLDRLRFDGPFPERATLTLSLPAELKDASGRPLANADSFPLAIATGPLPPLAKFAAAPFGIVERFAEGPDGPALMPLTLRRVEPALQARDLKLADLQPRTDADIVAWFTRVQRYEQRLVPRAQAARDVKGPLPPPVGDNTKDSVEARTVSLLAGQAGVQSIALPDAPKAGERPFEVIGVPLAPGFHVLEVSSALLGQSLLDPAYGAQRAMVVRTAVLVTNLAVHFKLGRENALAWVTTLDQGRPVAGATVQVSDCHGKPVAQASTDAQGLAHFKDVSPNPPSCAREGDWLGDFQQAYFVSARAQNHGVADMAFTWSSWQRGIEPWRFNVPTSTEPTPDTRAHTVLDRSLLRAGETVSMKHLIRTETQAGFGLPKQDPTRLVITHLGSGQEYTQPLAWRTTATGGRSAESTFAIPQAARLGVYDISLRGAGDEGPSIDSGSFRVEEFRLPLMQGRVGPADDAPLVAAARVPVQVQVGYVGGGAAANLPVRVSALTRGFTPSYDDYGAFSFEPPRPAEGEGQAAPDSDTHLVADKLPATLGREGLGQVVVEPIAPAPAPRQLVLEATYADPNGELQTLRATRTLWPAAVVVGIKAEGWAAARQDAPVQVLALDLQGKPKAGVPLDVRAIARTTLTSRKRMVGGFYTYDSHTETKDLGTVCTGTSGPHGVLACNVKLTQPGEIKLVASARDEHGRSALAAASVWVSGQGELWFGGRNDDRMDVLAERKTYRPGDTATLQVRMPFRHATALVAVEREGILHTEVLELTGKNPTVALKIEPDWGPNVYVSVLALRGRVHEVPWYSFFTWGYKAPRAWWQAFWVDSKDHVPPTALVDLSKPAFRLGMAELKLGAAGHQLAVEVKADQASYPVRGKAQVTITARRPDGSPAAGAEVALAAVDQALLELMPNRSWDLLDAMLTRRAWGVQTATAQMEIVGRRHYGRKAVPAGGDGGSAHPTRELLDTLLLWQPRIALDAQGQAHIEVPLNDALSTFQIVAVADLGLGLFGTGQTSVRTTQDLQIISGLPPLVRAGDRFSALLTVRNTTAQPMKVELTPRATLLELKPQTVDVPAGEARELQWDVTAPPELAATRAEALLWVVQARDVNGSARDALKLSQRVVPAVPLAVQQATLVQLDGAFTVPVAPPPDALPASGPKRGGLQLALQPSLAGGLPAIRDWLARYPYSCLEQQTSKAIGMGDQQAWQRTVAQLPAYLDGDGLASYFPPRAGDTHGGSDTLTAWLLAATDEAARLDAAWRLPEAPRQAMIKGLADFVAGRIERKHWSPRADLDVRKLAAIEALSRYGAANAAMLDSVTLAPNQWPTSAVIDWVNVLRRVKAIPEQPRKLAEAMQVLRARLSVQGTRLVFSTESDDAWWWLMAGGDVNAARLLLTVMQDPAWRGDVGRLVTGFIGRQNNGAWRTTTANLWGSLALRQFSRTHEATPVAGITRASLGTDSEQVDWHNVHALKAGQTIEQGRGLGTPALPGQLVGNTLSLPWPAGGTGELTVAHQGTGKPWLTLQSLAAVPLLAPRTAGYQIRKSMARVDATGPNASPGADGAYTRGDIVRVTLEVTAAAPMTWVAVTDPIPAGATILGSGLGRDSIIATQGEKREGQGWPAFEERSFEAFRSYYDYLPKGSIKVEYTLRLNNAGHFQMPPSRVEALYAPEMFGEAPNAAIDVKQP</sequence>
<evidence type="ECO:0000313" key="5">
    <source>
        <dbReference type="EMBL" id="MFC0593855.1"/>
    </source>
</evidence>
<feature type="chain" id="PRO_5046476718" evidence="2">
    <location>
        <begin position="35"/>
        <end position="1990"/>
    </location>
</feature>
<proteinExistence type="inferred from homology"/>
<comment type="caution">
    <text evidence="5">The sequence shown here is derived from an EMBL/GenBank/DDBJ whole genome shotgun (WGS) entry which is preliminary data.</text>
</comment>
<dbReference type="RefSeq" id="WP_377484207.1">
    <property type="nucleotide sequence ID" value="NZ_JBHLTN010000032.1"/>
</dbReference>
<dbReference type="SMART" id="SM01360">
    <property type="entry name" value="A2M"/>
    <property type="match status" value="1"/>
</dbReference>
<name>A0ABV6PVH4_9BURK</name>
<evidence type="ECO:0000259" key="4">
    <source>
        <dbReference type="SMART" id="SM01360"/>
    </source>
</evidence>
<feature type="domain" description="Alpha-2-macroglobulin bait region" evidence="3">
    <location>
        <begin position="1035"/>
        <end position="1218"/>
    </location>
</feature>
<dbReference type="PANTHER" id="PTHR40094">
    <property type="entry name" value="ALPHA-2-MACROGLOBULIN HOMOLOG"/>
    <property type="match status" value="1"/>
</dbReference>
<dbReference type="Pfam" id="PF17973">
    <property type="entry name" value="bMG10"/>
    <property type="match status" value="1"/>
</dbReference>
<dbReference type="EMBL" id="JBHLTN010000032">
    <property type="protein sequence ID" value="MFC0593855.1"/>
    <property type="molecule type" value="Genomic_DNA"/>
</dbReference>
<dbReference type="InterPro" id="IPR051802">
    <property type="entry name" value="YfhM-like"/>
</dbReference>